<reference evidence="2 3" key="1">
    <citation type="journal article" date="2014" name="Genome Announc.">
        <title>Draft Genome Sequence of the Antitrypanosomally Active Sponge-Associated Bacterium Actinokineospora sp. Strain EG49.</title>
        <authorList>
            <person name="Harjes J."/>
            <person name="Ryu T."/>
            <person name="Abdelmohsen U.R."/>
            <person name="Moitinho-Silva L."/>
            <person name="Horn H."/>
            <person name="Ravasi T."/>
            <person name="Hentschel U."/>
        </authorList>
    </citation>
    <scope>NUCLEOTIDE SEQUENCE [LARGE SCALE GENOMIC DNA]</scope>
    <source>
        <strain evidence="2 3">EG49</strain>
    </source>
</reference>
<dbReference type="STRING" id="909613.UO65_5763"/>
<protein>
    <recommendedName>
        <fullName evidence="1">PE domain-containing protein</fullName>
    </recommendedName>
</protein>
<proteinExistence type="predicted"/>
<keyword evidence="3" id="KW-1185">Reference proteome</keyword>
<dbReference type="eggNOG" id="ENOG5032E1M">
    <property type="taxonomic scope" value="Bacteria"/>
</dbReference>
<dbReference type="InterPro" id="IPR000084">
    <property type="entry name" value="PE-PGRS_N"/>
</dbReference>
<dbReference type="EMBL" id="AYXG01000224">
    <property type="protein sequence ID" value="EWC58967.1"/>
    <property type="molecule type" value="Genomic_DNA"/>
</dbReference>
<dbReference type="RefSeq" id="WP_052021898.1">
    <property type="nucleotide sequence ID" value="NZ_AYXG01000224.1"/>
</dbReference>
<evidence type="ECO:0000259" key="1">
    <source>
        <dbReference type="Pfam" id="PF00934"/>
    </source>
</evidence>
<dbReference type="Pfam" id="PF00934">
    <property type="entry name" value="PE"/>
    <property type="match status" value="1"/>
</dbReference>
<accession>W7IQC3</accession>
<dbReference type="AlphaFoldDB" id="W7IQC3"/>
<evidence type="ECO:0000313" key="2">
    <source>
        <dbReference type="EMBL" id="EWC58967.1"/>
    </source>
</evidence>
<organism evidence="2 3">
    <name type="scientific">Actinokineospora spheciospongiae</name>
    <dbReference type="NCBI Taxonomy" id="909613"/>
    <lineage>
        <taxon>Bacteria</taxon>
        <taxon>Bacillati</taxon>
        <taxon>Actinomycetota</taxon>
        <taxon>Actinomycetes</taxon>
        <taxon>Pseudonocardiales</taxon>
        <taxon>Pseudonocardiaceae</taxon>
        <taxon>Actinokineospora</taxon>
    </lineage>
</organism>
<dbReference type="OrthoDB" id="3697873at2"/>
<dbReference type="Gene3D" id="1.10.287.850">
    <property type="entry name" value="HP0062-like domain"/>
    <property type="match status" value="1"/>
</dbReference>
<feature type="domain" description="PE" evidence="1">
    <location>
        <begin position="41"/>
        <end position="130"/>
    </location>
</feature>
<comment type="caution">
    <text evidence="2">The sequence shown here is derived from an EMBL/GenBank/DDBJ whole genome shotgun (WGS) entry which is preliminary data.</text>
</comment>
<sequence length="142" mass="15025">MDANPLGALGGVVSGLLGGAANLLDNLTHGTAPSSGGHFVVNHDNVLAAAKIIQSQVDELTDTFHAARGELHVVAPGDDEVSQRMAKAWNDILIRNEDSYAVRVQEYIEGLTKLVNQLKATAKDYGYNEEQITSALGGSRVV</sequence>
<evidence type="ECO:0000313" key="3">
    <source>
        <dbReference type="Proteomes" id="UP000019277"/>
    </source>
</evidence>
<dbReference type="Proteomes" id="UP000019277">
    <property type="component" value="Unassembled WGS sequence"/>
</dbReference>
<gene>
    <name evidence="2" type="ORF">UO65_5763</name>
</gene>
<name>W7IQC3_9PSEU</name>